<keyword evidence="9" id="KW-1185">Reference proteome</keyword>
<name>A0A429ZY07_9ENTE</name>
<evidence type="ECO:0000256" key="3">
    <source>
        <dbReference type="ARBA" id="ARBA00022729"/>
    </source>
</evidence>
<reference evidence="8 9" key="1">
    <citation type="submission" date="2017-05" db="EMBL/GenBank/DDBJ databases">
        <title>Vagococcus spp. assemblies.</title>
        <authorList>
            <person name="Gulvik C.A."/>
        </authorList>
    </citation>
    <scope>NUCLEOTIDE SEQUENCE [LARGE SCALE GENOMIC DNA]</scope>
    <source>
        <strain evidence="8 9">SS1995</strain>
    </source>
</reference>
<evidence type="ECO:0000256" key="5">
    <source>
        <dbReference type="ARBA" id="ARBA00023139"/>
    </source>
</evidence>
<gene>
    <name evidence="8" type="ORF">CBF37_07020</name>
</gene>
<dbReference type="OrthoDB" id="9812878at2"/>
<comment type="similarity">
    <text evidence="2">Belongs to the NlpA lipoprotein family.</text>
</comment>
<evidence type="ECO:0000313" key="8">
    <source>
        <dbReference type="EMBL" id="RST98792.1"/>
    </source>
</evidence>
<protein>
    <recommendedName>
        <fullName evidence="10">Lipoprotein</fullName>
    </recommendedName>
</protein>
<evidence type="ECO:0000256" key="1">
    <source>
        <dbReference type="ARBA" id="ARBA00004635"/>
    </source>
</evidence>
<evidence type="ECO:0000256" key="4">
    <source>
        <dbReference type="ARBA" id="ARBA00023136"/>
    </source>
</evidence>
<proteinExistence type="inferred from homology"/>
<dbReference type="RefSeq" id="WP_125984048.1">
    <property type="nucleotide sequence ID" value="NZ_NGJS01000008.1"/>
</dbReference>
<feature type="signal peptide" evidence="7">
    <location>
        <begin position="1"/>
        <end position="19"/>
    </location>
</feature>
<evidence type="ECO:0000256" key="2">
    <source>
        <dbReference type="ARBA" id="ARBA00008973"/>
    </source>
</evidence>
<dbReference type="InterPro" id="IPR004872">
    <property type="entry name" value="Lipoprotein_NlpA"/>
</dbReference>
<keyword evidence="6" id="KW-0449">Lipoprotein</keyword>
<keyword evidence="5" id="KW-0564">Palmitate</keyword>
<dbReference type="PROSITE" id="PS51257">
    <property type="entry name" value="PROKAR_LIPOPROTEIN"/>
    <property type="match status" value="1"/>
</dbReference>
<dbReference type="PANTHER" id="PTHR30429:SF1">
    <property type="entry name" value="D-METHIONINE-BINDING LIPOPROTEIN METQ-RELATED"/>
    <property type="match status" value="1"/>
</dbReference>
<sequence length="285" mass="31662">MKNKLLMVGILGMVMLGLAACGQKGEKSGTETTGKSAAKTEEKSDKVIKVASHMTPMTDVVEIAAKEAKKDGWDIELVQVNDNIQYNELLNNKEVDANFAQHEPYMQKFNKEKKADLVAIQKIYDAKVGFYSKKYKDVKDIPNGSKIAIPSDVSNEGRALAMLNDQGIITLKDGVGFEGTTKDIEKNDKNVELVPVDLLNLAEAYNEDDMALAYNYPTYIAKVGLTPKDALFTEEKIDNRFAISLVAREDNKDSEKIKALKKAMTSQQVKDYLEKEHSVTLIPSF</sequence>
<feature type="chain" id="PRO_5039399210" description="Lipoprotein" evidence="7">
    <location>
        <begin position="20"/>
        <end position="285"/>
    </location>
</feature>
<dbReference type="Pfam" id="PF03180">
    <property type="entry name" value="Lipoprotein_9"/>
    <property type="match status" value="1"/>
</dbReference>
<evidence type="ECO:0008006" key="10">
    <source>
        <dbReference type="Google" id="ProtNLM"/>
    </source>
</evidence>
<evidence type="ECO:0000313" key="9">
    <source>
        <dbReference type="Proteomes" id="UP000287857"/>
    </source>
</evidence>
<comment type="caution">
    <text evidence="8">The sequence shown here is derived from an EMBL/GenBank/DDBJ whole genome shotgun (WGS) entry which is preliminary data.</text>
</comment>
<dbReference type="Gene3D" id="3.40.190.10">
    <property type="entry name" value="Periplasmic binding protein-like II"/>
    <property type="match status" value="2"/>
</dbReference>
<keyword evidence="4" id="KW-0472">Membrane</keyword>
<comment type="subcellular location">
    <subcellularLocation>
        <location evidence="1">Membrane</location>
        <topology evidence="1">Lipid-anchor</topology>
    </subcellularLocation>
</comment>
<dbReference type="PANTHER" id="PTHR30429">
    <property type="entry name" value="D-METHIONINE-BINDING LIPOPROTEIN METQ"/>
    <property type="match status" value="1"/>
</dbReference>
<dbReference type="SUPFAM" id="SSF53850">
    <property type="entry name" value="Periplasmic binding protein-like II"/>
    <property type="match status" value="1"/>
</dbReference>
<dbReference type="EMBL" id="NGJS01000008">
    <property type="protein sequence ID" value="RST98792.1"/>
    <property type="molecule type" value="Genomic_DNA"/>
</dbReference>
<dbReference type="AlphaFoldDB" id="A0A429ZY07"/>
<evidence type="ECO:0000256" key="7">
    <source>
        <dbReference type="SAM" id="SignalP"/>
    </source>
</evidence>
<keyword evidence="3 7" id="KW-0732">Signal</keyword>
<accession>A0A429ZY07</accession>
<dbReference type="Proteomes" id="UP000287857">
    <property type="component" value="Unassembled WGS sequence"/>
</dbReference>
<organism evidence="8 9">
    <name type="scientific">Vagococcus vulneris</name>
    <dbReference type="NCBI Taxonomy" id="1977869"/>
    <lineage>
        <taxon>Bacteria</taxon>
        <taxon>Bacillati</taxon>
        <taxon>Bacillota</taxon>
        <taxon>Bacilli</taxon>
        <taxon>Lactobacillales</taxon>
        <taxon>Enterococcaceae</taxon>
        <taxon>Vagococcus</taxon>
    </lineage>
</organism>
<evidence type="ECO:0000256" key="6">
    <source>
        <dbReference type="ARBA" id="ARBA00023288"/>
    </source>
</evidence>
<dbReference type="GO" id="GO:0016020">
    <property type="term" value="C:membrane"/>
    <property type="evidence" value="ECO:0007669"/>
    <property type="project" value="UniProtKB-SubCell"/>
</dbReference>